<evidence type="ECO:0000313" key="2">
    <source>
        <dbReference type="Proteomes" id="UP000299102"/>
    </source>
</evidence>
<organism evidence="1 2">
    <name type="scientific">Eumeta variegata</name>
    <name type="common">Bagworm moth</name>
    <name type="synonym">Eumeta japonica</name>
    <dbReference type="NCBI Taxonomy" id="151549"/>
    <lineage>
        <taxon>Eukaryota</taxon>
        <taxon>Metazoa</taxon>
        <taxon>Ecdysozoa</taxon>
        <taxon>Arthropoda</taxon>
        <taxon>Hexapoda</taxon>
        <taxon>Insecta</taxon>
        <taxon>Pterygota</taxon>
        <taxon>Neoptera</taxon>
        <taxon>Endopterygota</taxon>
        <taxon>Lepidoptera</taxon>
        <taxon>Glossata</taxon>
        <taxon>Ditrysia</taxon>
        <taxon>Tineoidea</taxon>
        <taxon>Psychidae</taxon>
        <taxon>Oiketicinae</taxon>
        <taxon>Eumeta</taxon>
    </lineage>
</organism>
<sequence length="136" mass="15524">MLTTSQQCKLLMCPKLSSRKIVVFKNNIFQKDIFIKRDLPREFANTNIAAVAPPCARASYPQIRPFLSGGLGVPFRYCYSFDNTWLLMNTALRRVEIVLWISRLSLNSRLVHVPPATDSDLARLTLEAAERRGRRA</sequence>
<gene>
    <name evidence="1" type="ORF">EVAR_82270_1</name>
</gene>
<dbReference type="AlphaFoldDB" id="A0A4C1VXT6"/>
<name>A0A4C1VXT6_EUMVA</name>
<evidence type="ECO:0000313" key="1">
    <source>
        <dbReference type="EMBL" id="GBP43838.1"/>
    </source>
</evidence>
<proteinExistence type="predicted"/>
<protein>
    <submittedName>
        <fullName evidence="1">Uncharacterized protein</fullName>
    </submittedName>
</protein>
<dbReference type="EMBL" id="BGZK01000443">
    <property type="protein sequence ID" value="GBP43838.1"/>
    <property type="molecule type" value="Genomic_DNA"/>
</dbReference>
<dbReference type="Proteomes" id="UP000299102">
    <property type="component" value="Unassembled WGS sequence"/>
</dbReference>
<comment type="caution">
    <text evidence="1">The sequence shown here is derived from an EMBL/GenBank/DDBJ whole genome shotgun (WGS) entry which is preliminary data.</text>
</comment>
<reference evidence="1 2" key="1">
    <citation type="journal article" date="2019" name="Commun. Biol.">
        <title>The bagworm genome reveals a unique fibroin gene that provides high tensile strength.</title>
        <authorList>
            <person name="Kono N."/>
            <person name="Nakamura H."/>
            <person name="Ohtoshi R."/>
            <person name="Tomita M."/>
            <person name="Numata K."/>
            <person name="Arakawa K."/>
        </authorList>
    </citation>
    <scope>NUCLEOTIDE SEQUENCE [LARGE SCALE GENOMIC DNA]</scope>
</reference>
<accession>A0A4C1VXT6</accession>
<keyword evidence="2" id="KW-1185">Reference proteome</keyword>